<evidence type="ECO:0000313" key="2">
    <source>
        <dbReference type="EMBL" id="WWX24791.1"/>
    </source>
</evidence>
<protein>
    <submittedName>
        <fullName evidence="2">Thioredoxin domain-containing protein</fullName>
    </submittedName>
</protein>
<name>A0ABZ2J1J0_9CHLR</name>
<reference evidence="2 3" key="1">
    <citation type="submission" date="2024-03" db="EMBL/GenBank/DDBJ databases">
        <title>A Dehalogenimonas Isolated from Estuarine Sediments Dihaloeliminates Chlorinated Alkanes.</title>
        <authorList>
            <person name="Yang Y."/>
            <person name="Wang H."/>
        </authorList>
    </citation>
    <scope>NUCLEOTIDE SEQUENCE [LARGE SCALE GENOMIC DNA]</scope>
    <source>
        <strain evidence="2 3">W</strain>
    </source>
</reference>
<dbReference type="InterPro" id="IPR036249">
    <property type="entry name" value="Thioredoxin-like_sf"/>
</dbReference>
<dbReference type="Gene3D" id="1.50.10.10">
    <property type="match status" value="2"/>
</dbReference>
<keyword evidence="3" id="KW-1185">Reference proteome</keyword>
<dbReference type="Pfam" id="PF03190">
    <property type="entry name" value="Thioredox_DsbH"/>
    <property type="match status" value="1"/>
</dbReference>
<accession>A0ABZ2J1J0</accession>
<proteinExistence type="predicted"/>
<evidence type="ECO:0000313" key="3">
    <source>
        <dbReference type="Proteomes" id="UP001375370"/>
    </source>
</evidence>
<dbReference type="InterPro" id="IPR008928">
    <property type="entry name" value="6-hairpin_glycosidase_sf"/>
</dbReference>
<dbReference type="SUPFAM" id="SSF52833">
    <property type="entry name" value="Thioredoxin-like"/>
    <property type="match status" value="1"/>
</dbReference>
<dbReference type="InterPro" id="IPR004879">
    <property type="entry name" value="Ssp411-like_TRX"/>
</dbReference>
<sequence>MSNHLAGSSSPYLLQHADNPVDWYPWGDEALARAKQENKPILLSIGYSACHWCHVMAHESFENEATAALMNRHFINIKVDREERPDIDSIYMAAVQAMTGHGGWPLTAFLTPDGRPFYGGTYYPPEERHGLPAFSTILEAVAEAFRERPSEVESSAGKLLAAIEEKPADTAGAALSPDILNRAYQALQRAFDTKFAGFGGAPKFPQPLVLDFLLRYYLRSNTPRVLELVEQTLEAMYRGGIYDHLGGGFHRYAVDAEWQVPHFEKMLYDNALLPRVYLHAFQLTGKTEYRLVAEDIYDYVLREMTDPATGGFYSSQDADSEGEEGKFYIWTPDELKSVLGDGAAAFIQRFGVTEAGNFEERNILHLTGEFKADLITADQGNKEKLRRERETRIHPGKDTKVLVSWNAMMQSSLAEAGCVLGRDDYLAAAARNAGFILDNLRSGETLRHTSSVAEGFLEDYALLTDSLLWLHQATLNPRWLCQAVALADTMLDRFWDEDESVFYDTPAGMSGLFKRPRSFQDGAVPSGAASGALALLRLSRLTDDRRYWQTGGTALRGVAEYLGRYPLGFGQWLAALDFYLGPQQEVAVIGNTADSAARALANTVCRRYRPNTVLAALNPDDQEGLSDLPLFQDRTQINARPTAYVCRNFNCFPPVNTPEDLEQVLEL</sequence>
<dbReference type="InterPro" id="IPR012341">
    <property type="entry name" value="6hp_glycosidase-like_sf"/>
</dbReference>
<feature type="domain" description="Spermatogenesis-associated protein 20-like TRX" evidence="1">
    <location>
        <begin position="3"/>
        <end position="163"/>
    </location>
</feature>
<dbReference type="Gene3D" id="3.40.30.10">
    <property type="entry name" value="Glutaredoxin"/>
    <property type="match status" value="1"/>
</dbReference>
<dbReference type="PIRSF" id="PIRSF006402">
    <property type="entry name" value="UCP006402_thioredoxin"/>
    <property type="match status" value="1"/>
</dbReference>
<evidence type="ECO:0000259" key="1">
    <source>
        <dbReference type="Pfam" id="PF03190"/>
    </source>
</evidence>
<gene>
    <name evidence="2" type="ORF">V8247_05860</name>
</gene>
<dbReference type="InterPro" id="IPR024705">
    <property type="entry name" value="Ssp411"/>
</dbReference>
<dbReference type="Proteomes" id="UP001375370">
    <property type="component" value="Chromosome"/>
</dbReference>
<dbReference type="SUPFAM" id="SSF48208">
    <property type="entry name" value="Six-hairpin glycosidases"/>
    <property type="match status" value="1"/>
</dbReference>
<dbReference type="EMBL" id="CP146612">
    <property type="protein sequence ID" value="WWX24791.1"/>
    <property type="molecule type" value="Genomic_DNA"/>
</dbReference>
<dbReference type="RefSeq" id="WP_338736912.1">
    <property type="nucleotide sequence ID" value="NZ_CP146612.1"/>
</dbReference>
<organism evidence="2 3">
    <name type="scientific">Candidatus Dehalogenimonas loeffleri</name>
    <dbReference type="NCBI Taxonomy" id="3127115"/>
    <lineage>
        <taxon>Bacteria</taxon>
        <taxon>Bacillati</taxon>
        <taxon>Chloroflexota</taxon>
        <taxon>Dehalococcoidia</taxon>
        <taxon>Dehalococcoidales</taxon>
        <taxon>Dehalococcoidaceae</taxon>
        <taxon>Dehalogenimonas</taxon>
    </lineage>
</organism>
<dbReference type="PANTHER" id="PTHR42899:SF1">
    <property type="entry name" value="SPERMATOGENESIS-ASSOCIATED PROTEIN 20"/>
    <property type="match status" value="1"/>
</dbReference>
<dbReference type="CDD" id="cd02955">
    <property type="entry name" value="SSP411"/>
    <property type="match status" value="1"/>
</dbReference>
<dbReference type="PANTHER" id="PTHR42899">
    <property type="entry name" value="SPERMATOGENESIS-ASSOCIATED PROTEIN 20"/>
    <property type="match status" value="1"/>
</dbReference>